<protein>
    <submittedName>
        <fullName evidence="1">CYIR protein</fullName>
    </submittedName>
</protein>
<dbReference type="InterPro" id="IPR008780">
    <property type="entry name" value="Plasmodium_Vir"/>
</dbReference>
<dbReference type="PhylomeDB" id="K6V3E8"/>
<dbReference type="OMA" id="KEMNCNI"/>
<gene>
    <name evidence="1" type="ORF">PCYB_006390</name>
</gene>
<evidence type="ECO:0000313" key="2">
    <source>
        <dbReference type="Proteomes" id="UP000006319"/>
    </source>
</evidence>
<accession>K6V3E8</accession>
<keyword evidence="2" id="KW-1185">Reference proteome</keyword>
<dbReference type="OrthoDB" id="381989at2759"/>
<reference evidence="1 2" key="1">
    <citation type="journal article" date="2012" name="Nat. Genet.">
        <title>Plasmodium cynomolgi genome sequences provide insight into Plasmodium vivax and the monkey malaria clade.</title>
        <authorList>
            <person name="Tachibana S."/>
            <person name="Sullivan S.A."/>
            <person name="Kawai S."/>
            <person name="Nakamura S."/>
            <person name="Kim H.R."/>
            <person name="Goto N."/>
            <person name="Arisue N."/>
            <person name="Palacpac N.M.Q."/>
            <person name="Honma H."/>
            <person name="Yagi M."/>
            <person name="Tougan T."/>
            <person name="Katakai Y."/>
            <person name="Kaneko O."/>
            <person name="Mita T."/>
            <person name="Kita K."/>
            <person name="Yasutomi Y."/>
            <person name="Sutton P.L."/>
            <person name="Shakhbatyan R."/>
            <person name="Horii T."/>
            <person name="Yasunaga T."/>
            <person name="Barnwell J.W."/>
            <person name="Escalante A.A."/>
            <person name="Carlton J.M."/>
            <person name="Tanabe K."/>
        </authorList>
    </citation>
    <scope>NUCLEOTIDE SEQUENCE [LARGE SCALE GENOMIC DNA]</scope>
    <source>
        <strain evidence="1 2">B</strain>
    </source>
</reference>
<evidence type="ECO:0000313" key="1">
    <source>
        <dbReference type="EMBL" id="GAB69890.1"/>
    </source>
</evidence>
<dbReference type="EMBL" id="DF158098">
    <property type="protein sequence ID" value="GAB69890.1"/>
    <property type="molecule type" value="Genomic_DNA"/>
</dbReference>
<proteinExistence type="predicted"/>
<dbReference type="GeneID" id="14696432"/>
<dbReference type="VEuPathDB" id="PlasmoDB:PCYB_006390"/>
<dbReference type="RefSeq" id="XP_004228108.1">
    <property type="nucleotide sequence ID" value="XM_004228060.1"/>
</dbReference>
<feature type="non-terminal residue" evidence="1">
    <location>
        <position position="238"/>
    </location>
</feature>
<dbReference type="AlphaFoldDB" id="K6V3E8"/>
<organism evidence="1 2">
    <name type="scientific">Plasmodium cynomolgi (strain B)</name>
    <dbReference type="NCBI Taxonomy" id="1120755"/>
    <lineage>
        <taxon>Eukaryota</taxon>
        <taxon>Sar</taxon>
        <taxon>Alveolata</taxon>
        <taxon>Apicomplexa</taxon>
        <taxon>Aconoidasida</taxon>
        <taxon>Haemosporida</taxon>
        <taxon>Plasmodiidae</taxon>
        <taxon>Plasmodium</taxon>
        <taxon>Plasmodium (Plasmodium)</taxon>
    </lineage>
</organism>
<name>K6V3E8_PLACD</name>
<dbReference type="Proteomes" id="UP000006319">
    <property type="component" value="Unassembled WGS sequence"/>
</dbReference>
<sequence length="238" mass="28576">MSGVRSQGDPGTNSIVLASEQFYNNLDREHEDLSNYSNHCDIKTWGKKNEHQLKEICKKFVRYLETSMELNFVDPAYDVCILLNYWLYDKLTKIFPGENNSEYIRKAFGSLQLVWHNLYYYSGKSNHNKCNPNFKTVNHQDWDKRKKLYDYYVDYDYLSKMAIFHHDKCEYYKKINEMSSLYEYFKGKCLTEEYNCPHFFDKFQIESREYKLENLGCQTQMEQEISADAAKTRDSRSY</sequence>
<dbReference type="Pfam" id="PF05795">
    <property type="entry name" value="Plasmodium_Vir"/>
    <property type="match status" value="1"/>
</dbReference>
<dbReference type="KEGG" id="pcy:PCYB_006390"/>